<name>A0ABV7X444_9HYPH</name>
<evidence type="ECO:0000313" key="1">
    <source>
        <dbReference type="EMBL" id="MFC3706332.1"/>
    </source>
</evidence>
<reference evidence="2" key="1">
    <citation type="journal article" date="2019" name="Int. J. Syst. Evol. Microbiol.">
        <title>The Global Catalogue of Microorganisms (GCM) 10K type strain sequencing project: providing services to taxonomists for standard genome sequencing and annotation.</title>
        <authorList>
            <consortium name="The Broad Institute Genomics Platform"/>
            <consortium name="The Broad Institute Genome Sequencing Center for Infectious Disease"/>
            <person name="Wu L."/>
            <person name="Ma J."/>
        </authorList>
    </citation>
    <scope>NUCLEOTIDE SEQUENCE [LARGE SCALE GENOMIC DNA]</scope>
    <source>
        <strain evidence="2">KCTC 42281</strain>
    </source>
</reference>
<proteinExistence type="predicted"/>
<organism evidence="1 2">
    <name type="scientific">Devosia honganensis</name>
    <dbReference type="NCBI Taxonomy" id="1610527"/>
    <lineage>
        <taxon>Bacteria</taxon>
        <taxon>Pseudomonadati</taxon>
        <taxon>Pseudomonadota</taxon>
        <taxon>Alphaproteobacteria</taxon>
        <taxon>Hyphomicrobiales</taxon>
        <taxon>Devosiaceae</taxon>
        <taxon>Devosia</taxon>
    </lineage>
</organism>
<gene>
    <name evidence="1" type="ORF">ACFOOL_16415</name>
</gene>
<dbReference type="EMBL" id="JBHRYD010000018">
    <property type="protein sequence ID" value="MFC3706332.1"/>
    <property type="molecule type" value="Genomic_DNA"/>
</dbReference>
<accession>A0ABV7X444</accession>
<sequence>MAPRRPKSARELAARALCSFDGHPEDIKFEGRPMWESYLDQADAVLEALAIAPTQGQLEYVPVQIYHVLRRLSQGAISTNSMHGREDEGLVGFLLSRGLAVEIDGMLHITVAGKAIGEIEDER</sequence>
<comment type="caution">
    <text evidence="1">The sequence shown here is derived from an EMBL/GenBank/DDBJ whole genome shotgun (WGS) entry which is preliminary data.</text>
</comment>
<keyword evidence="2" id="KW-1185">Reference proteome</keyword>
<evidence type="ECO:0000313" key="2">
    <source>
        <dbReference type="Proteomes" id="UP001595613"/>
    </source>
</evidence>
<dbReference type="RefSeq" id="WP_380098467.1">
    <property type="nucleotide sequence ID" value="NZ_JBHRYD010000018.1"/>
</dbReference>
<dbReference type="Proteomes" id="UP001595613">
    <property type="component" value="Unassembled WGS sequence"/>
</dbReference>
<protein>
    <submittedName>
        <fullName evidence="1">Uncharacterized protein</fullName>
    </submittedName>
</protein>